<dbReference type="GO" id="GO:0005524">
    <property type="term" value="F:ATP binding"/>
    <property type="evidence" value="ECO:0007669"/>
    <property type="project" value="UniProtKB-KW"/>
</dbReference>
<evidence type="ECO:0000259" key="11">
    <source>
        <dbReference type="PROSITE" id="PS50893"/>
    </source>
</evidence>
<dbReference type="STRING" id="36856.ATB98_09815"/>
<feature type="transmembrane region" description="Helical" evidence="10">
    <location>
        <begin position="219"/>
        <end position="243"/>
    </location>
</feature>
<dbReference type="Gene3D" id="3.40.50.300">
    <property type="entry name" value="P-loop containing nucleotide triphosphate hydrolases"/>
    <property type="match status" value="1"/>
</dbReference>
<dbReference type="InterPro" id="IPR027417">
    <property type="entry name" value="P-loop_NTPase"/>
</dbReference>
<dbReference type="SMART" id="SM00382">
    <property type="entry name" value="AAA"/>
    <property type="match status" value="1"/>
</dbReference>
<dbReference type="InterPro" id="IPR043428">
    <property type="entry name" value="LivM-like"/>
</dbReference>
<dbReference type="GO" id="GO:0005304">
    <property type="term" value="F:L-valine transmembrane transporter activity"/>
    <property type="evidence" value="ECO:0007669"/>
    <property type="project" value="TreeGrafter"/>
</dbReference>
<comment type="caution">
    <text evidence="12">The sequence shown here is derived from an EMBL/GenBank/DDBJ whole genome shotgun (WGS) entry which is preliminary data.</text>
</comment>
<comment type="subcellular location">
    <subcellularLocation>
        <location evidence="1">Cell membrane</location>
        <topology evidence="1">Multi-pass membrane protein</topology>
    </subcellularLocation>
</comment>
<evidence type="ECO:0000313" key="12">
    <source>
        <dbReference type="EMBL" id="OAP35927.1"/>
    </source>
</evidence>
<dbReference type="GO" id="GO:0005886">
    <property type="term" value="C:plasma membrane"/>
    <property type="evidence" value="ECO:0007669"/>
    <property type="project" value="UniProtKB-SubCell"/>
</dbReference>
<dbReference type="GO" id="GO:1903806">
    <property type="term" value="P:L-isoleucine import across plasma membrane"/>
    <property type="evidence" value="ECO:0007669"/>
    <property type="project" value="TreeGrafter"/>
</dbReference>
<dbReference type="GO" id="GO:0015188">
    <property type="term" value="F:L-isoleucine transmembrane transporter activity"/>
    <property type="evidence" value="ECO:0007669"/>
    <property type="project" value="TreeGrafter"/>
</dbReference>
<feature type="domain" description="ABC transporter" evidence="11">
    <location>
        <begin position="363"/>
        <end position="595"/>
    </location>
</feature>
<name>A0A178XL08_SINSA</name>
<dbReference type="Proteomes" id="UP000078507">
    <property type="component" value="Unassembled WGS sequence"/>
</dbReference>
<evidence type="ECO:0000256" key="5">
    <source>
        <dbReference type="ARBA" id="ARBA00022741"/>
    </source>
</evidence>
<dbReference type="PANTHER" id="PTHR45772">
    <property type="entry name" value="CONSERVED COMPONENT OF ABC TRANSPORTER FOR NATURAL AMINO ACIDS-RELATED"/>
    <property type="match status" value="1"/>
</dbReference>
<feature type="transmembrane region" description="Helical" evidence="10">
    <location>
        <begin position="171"/>
        <end position="188"/>
    </location>
</feature>
<dbReference type="PROSITE" id="PS50893">
    <property type="entry name" value="ABC_TRANSPORTER_2"/>
    <property type="match status" value="1"/>
</dbReference>
<reference evidence="12 13" key="1">
    <citation type="submission" date="2015-11" db="EMBL/GenBank/DDBJ databases">
        <title>Ensifer anhuiense sp. nov., an effective nitrogen fixation bacterium with Glycine soja.</title>
        <authorList>
            <person name="Yan H."/>
            <person name="Chen W."/>
        </authorList>
    </citation>
    <scope>NUCLEOTIDE SEQUENCE [LARGE SCALE GENOMIC DNA]</scope>
    <source>
        <strain evidence="12 13">LMG 7837</strain>
    </source>
</reference>
<dbReference type="GO" id="GO:1903805">
    <property type="term" value="P:L-valine import across plasma membrane"/>
    <property type="evidence" value="ECO:0007669"/>
    <property type="project" value="TreeGrafter"/>
</dbReference>
<dbReference type="Pfam" id="PF12399">
    <property type="entry name" value="BCA_ABC_TP_C"/>
    <property type="match status" value="1"/>
</dbReference>
<feature type="transmembrane region" description="Helical" evidence="10">
    <location>
        <begin position="249"/>
        <end position="282"/>
    </location>
</feature>
<dbReference type="InterPro" id="IPR001851">
    <property type="entry name" value="ABC_transp_permease"/>
</dbReference>
<feature type="transmembrane region" description="Helical" evidence="10">
    <location>
        <begin position="63"/>
        <end position="84"/>
    </location>
</feature>
<feature type="transmembrane region" description="Helical" evidence="10">
    <location>
        <begin position="134"/>
        <end position="151"/>
    </location>
</feature>
<dbReference type="CDD" id="cd06581">
    <property type="entry name" value="TM_PBP1_LivM_like"/>
    <property type="match status" value="1"/>
</dbReference>
<evidence type="ECO:0000256" key="9">
    <source>
        <dbReference type="SAM" id="MobiDB-lite"/>
    </source>
</evidence>
<feature type="transmembrane region" description="Helical" evidence="10">
    <location>
        <begin position="12"/>
        <end position="31"/>
    </location>
</feature>
<keyword evidence="2" id="KW-0813">Transport</keyword>
<proteinExistence type="predicted"/>
<dbReference type="GO" id="GO:0016887">
    <property type="term" value="F:ATP hydrolysis activity"/>
    <property type="evidence" value="ECO:0007669"/>
    <property type="project" value="InterPro"/>
</dbReference>
<dbReference type="PANTHER" id="PTHR45772:SF7">
    <property type="entry name" value="AMINO ACID ABC TRANSPORTER ATP-BINDING PROTEIN"/>
    <property type="match status" value="1"/>
</dbReference>
<feature type="transmembrane region" description="Helical" evidence="10">
    <location>
        <begin position="294"/>
        <end position="319"/>
    </location>
</feature>
<evidence type="ECO:0000256" key="2">
    <source>
        <dbReference type="ARBA" id="ARBA00022448"/>
    </source>
</evidence>
<feature type="transmembrane region" description="Helical" evidence="10">
    <location>
        <begin position="37"/>
        <end position="56"/>
    </location>
</feature>
<keyword evidence="4 10" id="KW-0812">Transmembrane</keyword>
<keyword evidence="6" id="KW-0067">ATP-binding</keyword>
<dbReference type="EMBL" id="LNQB01000098">
    <property type="protein sequence ID" value="OAP35927.1"/>
    <property type="molecule type" value="Genomic_DNA"/>
</dbReference>
<dbReference type="OrthoDB" id="9805029at2"/>
<evidence type="ECO:0000256" key="4">
    <source>
        <dbReference type="ARBA" id="ARBA00022692"/>
    </source>
</evidence>
<dbReference type="SUPFAM" id="SSF52540">
    <property type="entry name" value="P-loop containing nucleoside triphosphate hydrolases"/>
    <property type="match status" value="1"/>
</dbReference>
<dbReference type="CDD" id="cd03219">
    <property type="entry name" value="ABC_Mj1267_LivG_branched"/>
    <property type="match status" value="1"/>
</dbReference>
<organism evidence="12 13">
    <name type="scientific">Sinorhizobium saheli</name>
    <dbReference type="NCBI Taxonomy" id="36856"/>
    <lineage>
        <taxon>Bacteria</taxon>
        <taxon>Pseudomonadati</taxon>
        <taxon>Pseudomonadota</taxon>
        <taxon>Alphaproteobacteria</taxon>
        <taxon>Hyphomicrobiales</taxon>
        <taxon>Rhizobiaceae</taxon>
        <taxon>Sinorhizobium/Ensifer group</taxon>
        <taxon>Sinorhizobium</taxon>
    </lineage>
</organism>
<accession>A0A178XL08</accession>
<keyword evidence="13" id="KW-1185">Reference proteome</keyword>
<dbReference type="AlphaFoldDB" id="A0A178XL08"/>
<evidence type="ECO:0000256" key="3">
    <source>
        <dbReference type="ARBA" id="ARBA00022475"/>
    </source>
</evidence>
<evidence type="ECO:0000256" key="6">
    <source>
        <dbReference type="ARBA" id="ARBA00022840"/>
    </source>
</evidence>
<dbReference type="InterPro" id="IPR032823">
    <property type="entry name" value="BCA_ABC_TP_C"/>
</dbReference>
<evidence type="ECO:0000256" key="1">
    <source>
        <dbReference type="ARBA" id="ARBA00004651"/>
    </source>
</evidence>
<keyword evidence="5" id="KW-0547">Nucleotide-binding</keyword>
<gene>
    <name evidence="12" type="ORF">ATB98_09815</name>
</gene>
<evidence type="ECO:0000313" key="13">
    <source>
        <dbReference type="Proteomes" id="UP000078507"/>
    </source>
</evidence>
<feature type="region of interest" description="Disordered" evidence="9">
    <location>
        <begin position="598"/>
        <end position="623"/>
    </location>
</feature>
<keyword evidence="8 10" id="KW-0472">Membrane</keyword>
<evidence type="ECO:0000256" key="8">
    <source>
        <dbReference type="ARBA" id="ARBA00023136"/>
    </source>
</evidence>
<protein>
    <submittedName>
        <fullName evidence="12">ABC transporter</fullName>
    </submittedName>
</protein>
<dbReference type="Pfam" id="PF02653">
    <property type="entry name" value="BPD_transp_2"/>
    <property type="match status" value="1"/>
</dbReference>
<dbReference type="Pfam" id="PF00005">
    <property type="entry name" value="ABC_tran"/>
    <property type="match status" value="1"/>
</dbReference>
<evidence type="ECO:0000256" key="7">
    <source>
        <dbReference type="ARBA" id="ARBA00022989"/>
    </source>
</evidence>
<dbReference type="RefSeq" id="WP_066878570.1">
    <property type="nucleotide sequence ID" value="NZ_LNQB01000098.1"/>
</dbReference>
<sequence length="623" mass="65437">MVRVRRETVVGILVTSLPLLLAALVASLFFPGSGERLVTLFMINVIAVLGIGIYAGNSGIVSFGHVGFMAIGAYASGLLTINPIVQKTALPHLPDWLAGIGMPFLPALAIALLIVAAVAVLIGIPVARLGGSSASIATLGFLVIVHVVLVASGDFTRGSQTFFGIPRAVDLWVALPFAIAAVAIARAYRDSSAGLKLRASREDEIASTAVGVNVRLHRFVAWVVGAVLAGAAGALLAHFLGAFSPKDFYFNLTFVLLAMLILGGITTVSGAVGGTAVIMVIIELLRKLEGGVDLGAIALPTVFGLTDIGIGIAILVVMYRLRDGLFGVRELDERLSWLSRFAAEAKSAPAETPAPAAATAGTLRVDNLGKTFAGLVALEKADFEVRPGLVTGLIGPNGAGKSTLINSVSGIVPPSTGRVMIDGIDVASLPVHAVPAAGLARTFQNIRLFRNLTVLENVTVAASAFKDRVDPRERARQALAEIGLDRFSDRLAGTLSYGAQRRLEIARALALKPRYLLLDEPAAGMNSAETQELMYVLDRIRSKHRLGLLLVEHDLKLIMRLCDVVVVLNKGQQIAIGTPAEIQANPAVVEAYIGRRRSSRQTQPDPLEAGGLMPGAAGLHHPA</sequence>
<keyword evidence="7 10" id="KW-1133">Transmembrane helix</keyword>
<dbReference type="InterPro" id="IPR003439">
    <property type="entry name" value="ABC_transporter-like_ATP-bd"/>
</dbReference>
<keyword evidence="3" id="KW-1003">Cell membrane</keyword>
<feature type="transmembrane region" description="Helical" evidence="10">
    <location>
        <begin position="104"/>
        <end position="127"/>
    </location>
</feature>
<evidence type="ECO:0000256" key="10">
    <source>
        <dbReference type="SAM" id="Phobius"/>
    </source>
</evidence>
<dbReference type="GO" id="GO:0015808">
    <property type="term" value="P:L-alanine transport"/>
    <property type="evidence" value="ECO:0007669"/>
    <property type="project" value="TreeGrafter"/>
</dbReference>
<dbReference type="InterPro" id="IPR003593">
    <property type="entry name" value="AAA+_ATPase"/>
</dbReference>
<dbReference type="GO" id="GO:0015192">
    <property type="term" value="F:L-phenylalanine transmembrane transporter activity"/>
    <property type="evidence" value="ECO:0007669"/>
    <property type="project" value="TreeGrafter"/>
</dbReference>
<dbReference type="InterPro" id="IPR051120">
    <property type="entry name" value="ABC_AA/LPS_Transport"/>
</dbReference>
<dbReference type="GO" id="GO:0042941">
    <property type="term" value="P:D-alanine transmembrane transport"/>
    <property type="evidence" value="ECO:0007669"/>
    <property type="project" value="TreeGrafter"/>
</dbReference>